<evidence type="ECO:0000256" key="2">
    <source>
        <dbReference type="ARBA" id="ARBA00008420"/>
    </source>
</evidence>
<dbReference type="Proteomes" id="UP000319252">
    <property type="component" value="Unassembled WGS sequence"/>
</dbReference>
<keyword evidence="4 10" id="KW-0808">Transferase</keyword>
<evidence type="ECO:0000256" key="7">
    <source>
        <dbReference type="ARBA" id="ARBA00022840"/>
    </source>
</evidence>
<dbReference type="RefSeq" id="WP_234782085.1">
    <property type="nucleotide sequence ID" value="NZ_BCYG01000024.1"/>
</dbReference>
<evidence type="ECO:0000256" key="8">
    <source>
        <dbReference type="ARBA" id="ARBA00023064"/>
    </source>
</evidence>
<dbReference type="SUPFAM" id="SSF52540">
    <property type="entry name" value="P-loop containing nucleoside triphosphate hydrolases"/>
    <property type="match status" value="1"/>
</dbReference>
<evidence type="ECO:0000256" key="1">
    <source>
        <dbReference type="ARBA" id="ARBA00004761"/>
    </source>
</evidence>
<dbReference type="Gene3D" id="3.40.50.300">
    <property type="entry name" value="P-loop containing nucleotide triphosphate hydrolases"/>
    <property type="match status" value="1"/>
</dbReference>
<dbReference type="FunFam" id="3.40.50.300:FF:000522">
    <property type="entry name" value="Gluconokinase"/>
    <property type="match status" value="1"/>
</dbReference>
<dbReference type="GO" id="GO:0005737">
    <property type="term" value="C:cytoplasm"/>
    <property type="evidence" value="ECO:0007669"/>
    <property type="project" value="TreeGrafter"/>
</dbReference>
<evidence type="ECO:0000256" key="3">
    <source>
        <dbReference type="ARBA" id="ARBA00012054"/>
    </source>
</evidence>
<dbReference type="InterPro" id="IPR027417">
    <property type="entry name" value="P-loop_NTPase"/>
</dbReference>
<evidence type="ECO:0000256" key="5">
    <source>
        <dbReference type="ARBA" id="ARBA00022741"/>
    </source>
</evidence>
<evidence type="ECO:0000313" key="11">
    <source>
        <dbReference type="EMBL" id="VUW84968.1"/>
    </source>
</evidence>
<evidence type="ECO:0000256" key="6">
    <source>
        <dbReference type="ARBA" id="ARBA00022777"/>
    </source>
</evidence>
<dbReference type="EC" id="2.7.1.12" evidence="3 10"/>
<keyword evidence="7 10" id="KW-0067">ATP-binding</keyword>
<keyword evidence="6 10" id="KW-0418">Kinase</keyword>
<sequence>MTSTIITANTIPTNYFAHAKPIIVLMGVCGSGKSTVAQHLVDHYGMKYAEADDFHPQANIDKMAAGHPLTDEDRWPWLDTIAAWIDERVAAGEPAVVTCSALKKIYRDKLRRQGVVFVYMQGTFDEVMERLSHRQGHFMKPSMLQSQFDILEEPDDDEIHVNVHIGQADPEHEAMAVAGALGL</sequence>
<dbReference type="CDD" id="cd02021">
    <property type="entry name" value="GntK"/>
    <property type="match status" value="1"/>
</dbReference>
<reference evidence="11 12" key="1">
    <citation type="submission" date="2019-07" db="EMBL/GenBank/DDBJ databases">
        <authorList>
            <person name="Chang H.-W."/>
            <person name="Raman A."/>
            <person name="Venkatesh S."/>
            <person name="Gehrig J."/>
        </authorList>
    </citation>
    <scope>NUCLEOTIDE SEQUENCE [LARGE SCALE GENOMIC DNA]</scope>
    <source>
        <strain evidence="11">B.longum_ssp_infantis_4</strain>
    </source>
</reference>
<accession>A0A564S3D6</accession>
<dbReference type="NCBIfam" id="TIGR01313">
    <property type="entry name" value="therm_gnt_kin"/>
    <property type="match status" value="1"/>
</dbReference>
<dbReference type="PANTHER" id="PTHR43442:SF3">
    <property type="entry name" value="GLUCONOKINASE-RELATED"/>
    <property type="match status" value="1"/>
</dbReference>
<dbReference type="AlphaFoldDB" id="A0A564S3D6"/>
<proteinExistence type="inferred from homology"/>
<dbReference type="Pfam" id="PF13238">
    <property type="entry name" value="AAA_18"/>
    <property type="match status" value="1"/>
</dbReference>
<dbReference type="GO" id="GO:0046316">
    <property type="term" value="F:gluconokinase activity"/>
    <property type="evidence" value="ECO:0007669"/>
    <property type="project" value="UniProtKB-EC"/>
</dbReference>
<keyword evidence="8" id="KW-0311">Gluconate utilization</keyword>
<organism evidence="11 12">
    <name type="scientific">Bifidobacterium longum subsp. infantis</name>
    <dbReference type="NCBI Taxonomy" id="1682"/>
    <lineage>
        <taxon>Bacteria</taxon>
        <taxon>Bacillati</taxon>
        <taxon>Actinomycetota</taxon>
        <taxon>Actinomycetes</taxon>
        <taxon>Bifidobacteriales</taxon>
        <taxon>Bifidobacteriaceae</taxon>
        <taxon>Bifidobacterium</taxon>
    </lineage>
</organism>
<evidence type="ECO:0000313" key="12">
    <source>
        <dbReference type="Proteomes" id="UP000319252"/>
    </source>
</evidence>
<gene>
    <name evidence="11" type="ORF">BLONGUMMC1_02033</name>
</gene>
<dbReference type="EMBL" id="CABHML010000073">
    <property type="protein sequence ID" value="VUW84968.1"/>
    <property type="molecule type" value="Genomic_DNA"/>
</dbReference>
<keyword evidence="5 10" id="KW-0547">Nucleotide-binding</keyword>
<comment type="catalytic activity">
    <reaction evidence="9 10">
        <text>D-gluconate + ATP = 6-phospho-D-gluconate + ADP + H(+)</text>
        <dbReference type="Rhea" id="RHEA:19433"/>
        <dbReference type="ChEBI" id="CHEBI:15378"/>
        <dbReference type="ChEBI" id="CHEBI:18391"/>
        <dbReference type="ChEBI" id="CHEBI:30616"/>
        <dbReference type="ChEBI" id="CHEBI:58759"/>
        <dbReference type="ChEBI" id="CHEBI:456216"/>
        <dbReference type="EC" id="2.7.1.12"/>
    </reaction>
</comment>
<comment type="similarity">
    <text evidence="2 10">Belongs to the gluconokinase GntK/GntV family.</text>
</comment>
<evidence type="ECO:0000256" key="10">
    <source>
        <dbReference type="RuleBase" id="RU363066"/>
    </source>
</evidence>
<evidence type="ECO:0000256" key="4">
    <source>
        <dbReference type="ARBA" id="ARBA00022679"/>
    </source>
</evidence>
<dbReference type="GO" id="GO:0005524">
    <property type="term" value="F:ATP binding"/>
    <property type="evidence" value="ECO:0007669"/>
    <property type="project" value="UniProtKB-KW"/>
</dbReference>
<name>A0A564S3D6_BIFLI</name>
<dbReference type="PANTHER" id="PTHR43442">
    <property type="entry name" value="GLUCONOKINASE-RELATED"/>
    <property type="match status" value="1"/>
</dbReference>
<dbReference type="GO" id="GO:0019521">
    <property type="term" value="P:D-gluconate metabolic process"/>
    <property type="evidence" value="ECO:0007669"/>
    <property type="project" value="UniProtKB-KW"/>
</dbReference>
<comment type="pathway">
    <text evidence="1">Carbohydrate acid metabolism.</text>
</comment>
<evidence type="ECO:0000256" key="9">
    <source>
        <dbReference type="ARBA" id="ARBA00048090"/>
    </source>
</evidence>
<dbReference type="InterPro" id="IPR006001">
    <property type="entry name" value="Therm_gnt_kin"/>
</dbReference>
<dbReference type="PRINTS" id="PR01100">
    <property type="entry name" value="SHIKIMTKNASE"/>
</dbReference>
<protein>
    <recommendedName>
        <fullName evidence="3 10">Gluconokinase</fullName>
        <ecNumber evidence="3 10">2.7.1.12</ecNumber>
    </recommendedName>
</protein>